<comment type="caution">
    <text evidence="2">The sequence shown here is derived from an EMBL/GenBank/DDBJ whole genome shotgun (WGS) entry which is preliminary data.</text>
</comment>
<keyword evidence="1" id="KW-0472">Membrane</keyword>
<evidence type="ECO:0000313" key="2">
    <source>
        <dbReference type="EMBL" id="MDR6533610.1"/>
    </source>
</evidence>
<keyword evidence="1" id="KW-0812">Transmembrane</keyword>
<evidence type="ECO:0000313" key="3">
    <source>
        <dbReference type="Proteomes" id="UP001262754"/>
    </source>
</evidence>
<gene>
    <name evidence="2" type="ORF">J2800_004376</name>
</gene>
<name>A0ABU1N6C6_9CAUL</name>
<keyword evidence="1" id="KW-1133">Transmembrane helix</keyword>
<feature type="transmembrane region" description="Helical" evidence="1">
    <location>
        <begin position="15"/>
        <end position="34"/>
    </location>
</feature>
<organism evidence="2 3">
    <name type="scientific">Caulobacter rhizosphaerae</name>
    <dbReference type="NCBI Taxonomy" id="2010972"/>
    <lineage>
        <taxon>Bacteria</taxon>
        <taxon>Pseudomonadati</taxon>
        <taxon>Pseudomonadota</taxon>
        <taxon>Alphaproteobacteria</taxon>
        <taxon>Caulobacterales</taxon>
        <taxon>Caulobacteraceae</taxon>
        <taxon>Caulobacter</taxon>
    </lineage>
</organism>
<dbReference type="Proteomes" id="UP001262754">
    <property type="component" value="Unassembled WGS sequence"/>
</dbReference>
<accession>A0ABU1N6C6</accession>
<evidence type="ECO:0008006" key="4">
    <source>
        <dbReference type="Google" id="ProtNLM"/>
    </source>
</evidence>
<sequence>MMVLAHWTLSRPRRAPGWVCVAVVSVVKSARILVRQMIEIGMADSRGRGLEAAAAGGAATASLSQPRARLITFQD</sequence>
<reference evidence="2 3" key="1">
    <citation type="submission" date="2023-07" db="EMBL/GenBank/DDBJ databases">
        <title>Sorghum-associated microbial communities from plants grown in Nebraska, USA.</title>
        <authorList>
            <person name="Schachtman D."/>
        </authorList>
    </citation>
    <scope>NUCLEOTIDE SEQUENCE [LARGE SCALE GENOMIC DNA]</scope>
    <source>
        <strain evidence="2 3">DS2154</strain>
    </source>
</reference>
<evidence type="ECO:0000256" key="1">
    <source>
        <dbReference type="SAM" id="Phobius"/>
    </source>
</evidence>
<proteinExistence type="predicted"/>
<dbReference type="EMBL" id="JAVDRL010000013">
    <property type="protein sequence ID" value="MDR6533610.1"/>
    <property type="molecule type" value="Genomic_DNA"/>
</dbReference>
<protein>
    <recommendedName>
        <fullName evidence="4">Secreted protein</fullName>
    </recommendedName>
</protein>
<keyword evidence="3" id="KW-1185">Reference proteome</keyword>